<keyword evidence="4" id="KW-0472">Membrane</keyword>
<gene>
    <name evidence="6" type="ORF">EU96_1709</name>
</gene>
<organism evidence="6 7">
    <name type="scientific">Prochlorococcus marinus str. MIT 9302</name>
    <dbReference type="NCBI Taxonomy" id="74545"/>
    <lineage>
        <taxon>Bacteria</taxon>
        <taxon>Bacillati</taxon>
        <taxon>Cyanobacteriota</taxon>
        <taxon>Cyanophyceae</taxon>
        <taxon>Synechococcales</taxon>
        <taxon>Prochlorococcaceae</taxon>
        <taxon>Prochlorococcus</taxon>
    </lineage>
</organism>
<evidence type="ECO:0000256" key="2">
    <source>
        <dbReference type="ARBA" id="ARBA00008749"/>
    </source>
</evidence>
<keyword evidence="4" id="KW-1133">Transmembrane helix</keyword>
<reference evidence="7" key="1">
    <citation type="journal article" date="2014" name="Sci. Data">
        <title>Genomes of diverse isolates of the marine cyanobacterium Prochlorococcus.</title>
        <authorList>
            <person name="Biller S."/>
            <person name="Berube P."/>
            <person name="Thompson J."/>
            <person name="Kelly L."/>
            <person name="Roggensack S."/>
            <person name="Awad L."/>
            <person name="Roache-Johnson K."/>
            <person name="Ding H."/>
            <person name="Giovannoni S.J."/>
            <person name="Moore L.R."/>
            <person name="Chisholm S.W."/>
        </authorList>
    </citation>
    <scope>NUCLEOTIDE SEQUENCE [LARGE SCALE GENOMIC DNA]</scope>
    <source>
        <strain evidence="7">MIT 9302</strain>
    </source>
</reference>
<dbReference type="PANTHER" id="PTHR19353">
    <property type="entry name" value="FATTY ACID DESATURASE 2"/>
    <property type="match status" value="1"/>
</dbReference>
<dbReference type="GO" id="GO:0006629">
    <property type="term" value="P:lipid metabolic process"/>
    <property type="evidence" value="ECO:0007669"/>
    <property type="project" value="InterPro"/>
</dbReference>
<proteinExistence type="inferred from homology"/>
<dbReference type="STRING" id="74545.EU96_1709"/>
<feature type="transmembrane region" description="Helical" evidence="4">
    <location>
        <begin position="171"/>
        <end position="191"/>
    </location>
</feature>
<dbReference type="Pfam" id="PF00487">
    <property type="entry name" value="FA_desaturase"/>
    <property type="match status" value="1"/>
</dbReference>
<protein>
    <submittedName>
        <fullName evidence="6">Fatty acid desaturase</fullName>
    </submittedName>
</protein>
<dbReference type="GO" id="GO:0016020">
    <property type="term" value="C:membrane"/>
    <property type="evidence" value="ECO:0007669"/>
    <property type="project" value="TreeGrafter"/>
</dbReference>
<evidence type="ECO:0000256" key="1">
    <source>
        <dbReference type="ARBA" id="ARBA00001954"/>
    </source>
</evidence>
<evidence type="ECO:0000259" key="5">
    <source>
        <dbReference type="Pfam" id="PF00487"/>
    </source>
</evidence>
<keyword evidence="4" id="KW-0812">Transmembrane</keyword>
<dbReference type="eggNOG" id="COG3239">
    <property type="taxonomic scope" value="Bacteria"/>
</dbReference>
<evidence type="ECO:0000256" key="3">
    <source>
        <dbReference type="ARBA" id="ARBA00023004"/>
    </source>
</evidence>
<feature type="transmembrane region" description="Helical" evidence="4">
    <location>
        <begin position="254"/>
        <end position="278"/>
    </location>
</feature>
<accession>A0A0A2A9I9</accession>
<feature type="transmembrane region" description="Helical" evidence="4">
    <location>
        <begin position="58"/>
        <end position="77"/>
    </location>
</feature>
<keyword evidence="3" id="KW-0408">Iron</keyword>
<dbReference type="InterPro" id="IPR005804">
    <property type="entry name" value="FA_desaturase_dom"/>
</dbReference>
<dbReference type="GO" id="GO:0016717">
    <property type="term" value="F:oxidoreductase activity, acting on paired donors, with oxidation of a pair of donors resulting in the reduction of molecular oxygen to two molecules of water"/>
    <property type="evidence" value="ECO:0007669"/>
    <property type="project" value="TreeGrafter"/>
</dbReference>
<dbReference type="PANTHER" id="PTHR19353:SF73">
    <property type="entry name" value="FATTY ACID DESATURASE"/>
    <property type="match status" value="1"/>
</dbReference>
<name>A0A0A2A9I9_PROMR</name>
<sequence>MLCSLKKLWNMVEVKRSDFLIKPFLKRNNFRAFYQIFTTLIPIISIWLVVYQIINHPFLLVIKIFLLIPIICLLTLFSSRTFSLMHDCGHNSLFTQSKLNRFFGFLLGLVNGIPQKSWSIDHAFHHRNNGNWEIYKGPIDVLSLEDYNSLSKREKIFYKLSRNWIMLFPGGFYYLVLKPRLGLIIIIFNFIKDISEETYIKIKNREISKLLAINSKVKPPFSDYGDNFSELFELIINNIVVIIGWIFMCKWFGLIFFLSFYSLLLTLSAAILISVFFVQHNYKNSYAKNTKNWNIVEGAILGSSNLDIPNWLNWFLADISFHSIHHLSERIPNYNLRACHKANIHLLHQSTFLKLSDFANCFKYIIWDNKNEKLIPIT</sequence>
<comment type="cofactor">
    <cofactor evidence="1">
        <name>Fe(2+)</name>
        <dbReference type="ChEBI" id="CHEBI:29033"/>
    </cofactor>
</comment>
<dbReference type="InterPro" id="IPR012171">
    <property type="entry name" value="Fatty_acid_desaturase"/>
</dbReference>
<evidence type="ECO:0000313" key="6">
    <source>
        <dbReference type="EMBL" id="KGF97068.1"/>
    </source>
</evidence>
<feature type="domain" description="Fatty acid desaturase" evidence="5">
    <location>
        <begin position="67"/>
        <end position="346"/>
    </location>
</feature>
<comment type="similarity">
    <text evidence="2">Belongs to the fatty acid desaturase type 2 family.</text>
</comment>
<comment type="caution">
    <text evidence="6">The sequence shown here is derived from an EMBL/GenBank/DDBJ whole genome shotgun (WGS) entry which is preliminary data.</text>
</comment>
<dbReference type="Proteomes" id="UP000030445">
    <property type="component" value="Unassembled WGS sequence"/>
</dbReference>
<feature type="transmembrane region" description="Helical" evidence="4">
    <location>
        <begin position="231"/>
        <end position="248"/>
    </location>
</feature>
<dbReference type="AlphaFoldDB" id="A0A0A2A9I9"/>
<evidence type="ECO:0000313" key="7">
    <source>
        <dbReference type="Proteomes" id="UP000030445"/>
    </source>
</evidence>
<evidence type="ECO:0000256" key="4">
    <source>
        <dbReference type="SAM" id="Phobius"/>
    </source>
</evidence>
<dbReference type="EMBL" id="JNAM01000011">
    <property type="protein sequence ID" value="KGF97068.1"/>
    <property type="molecule type" value="Genomic_DNA"/>
</dbReference>
<feature type="transmembrane region" description="Helical" evidence="4">
    <location>
        <begin position="32"/>
        <end position="51"/>
    </location>
</feature>